<evidence type="ECO:0000256" key="1">
    <source>
        <dbReference type="SAM" id="SignalP"/>
    </source>
</evidence>
<evidence type="ECO:0000313" key="3">
    <source>
        <dbReference type="Proteomes" id="UP000555103"/>
    </source>
</evidence>
<organism evidence="2 3">
    <name type="scientific">Dysgonomonas hofstadii</name>
    <dbReference type="NCBI Taxonomy" id="637886"/>
    <lineage>
        <taxon>Bacteria</taxon>
        <taxon>Pseudomonadati</taxon>
        <taxon>Bacteroidota</taxon>
        <taxon>Bacteroidia</taxon>
        <taxon>Bacteroidales</taxon>
        <taxon>Dysgonomonadaceae</taxon>
        <taxon>Dysgonomonas</taxon>
    </lineage>
</organism>
<sequence>MKKNKLVFFFITFVFAGLSFTSCGDDIENNDKNCTDDRILFRCKINI</sequence>
<reference evidence="2 3" key="1">
    <citation type="submission" date="2020-08" db="EMBL/GenBank/DDBJ databases">
        <title>Genomic Encyclopedia of Type Strains, Phase IV (KMG-IV): sequencing the most valuable type-strain genomes for metagenomic binning, comparative biology and taxonomic classification.</title>
        <authorList>
            <person name="Goeker M."/>
        </authorList>
    </citation>
    <scope>NUCLEOTIDE SEQUENCE [LARGE SCALE GENOMIC DNA]</scope>
    <source>
        <strain evidence="2 3">DSM 104969</strain>
    </source>
</reference>
<proteinExistence type="predicted"/>
<dbReference type="AlphaFoldDB" id="A0A840CI08"/>
<protein>
    <recommendedName>
        <fullName evidence="4">Lipoprotein</fullName>
    </recommendedName>
</protein>
<evidence type="ECO:0000313" key="2">
    <source>
        <dbReference type="EMBL" id="MBB4035600.1"/>
    </source>
</evidence>
<name>A0A840CI08_9BACT</name>
<feature type="chain" id="PRO_5032696501" description="Lipoprotein" evidence="1">
    <location>
        <begin position="25"/>
        <end position="47"/>
    </location>
</feature>
<feature type="signal peptide" evidence="1">
    <location>
        <begin position="1"/>
        <end position="24"/>
    </location>
</feature>
<dbReference type="PROSITE" id="PS51257">
    <property type="entry name" value="PROKAR_LIPOPROTEIN"/>
    <property type="match status" value="1"/>
</dbReference>
<dbReference type="EMBL" id="JACIEP010000004">
    <property type="protein sequence ID" value="MBB4035600.1"/>
    <property type="molecule type" value="Genomic_DNA"/>
</dbReference>
<gene>
    <name evidence="2" type="ORF">GGR21_001493</name>
</gene>
<accession>A0A840CI08</accession>
<dbReference type="Proteomes" id="UP000555103">
    <property type="component" value="Unassembled WGS sequence"/>
</dbReference>
<keyword evidence="3" id="KW-1185">Reference proteome</keyword>
<evidence type="ECO:0008006" key="4">
    <source>
        <dbReference type="Google" id="ProtNLM"/>
    </source>
</evidence>
<keyword evidence="1" id="KW-0732">Signal</keyword>
<comment type="caution">
    <text evidence="2">The sequence shown here is derived from an EMBL/GenBank/DDBJ whole genome shotgun (WGS) entry which is preliminary data.</text>
</comment>